<dbReference type="PANTHER" id="PTHR33164">
    <property type="entry name" value="TRANSCRIPTIONAL REGULATOR, MARR FAMILY"/>
    <property type="match status" value="1"/>
</dbReference>
<dbReference type="SUPFAM" id="SSF46785">
    <property type="entry name" value="Winged helix' DNA-binding domain"/>
    <property type="match status" value="1"/>
</dbReference>
<dbReference type="GO" id="GO:0005737">
    <property type="term" value="C:cytoplasm"/>
    <property type="evidence" value="ECO:0007669"/>
    <property type="project" value="UniProtKB-SubCell"/>
</dbReference>
<dbReference type="SMART" id="SM00347">
    <property type="entry name" value="HTH_MARR"/>
    <property type="match status" value="1"/>
</dbReference>
<dbReference type="InterPro" id="IPR039422">
    <property type="entry name" value="MarR/SlyA-like"/>
</dbReference>
<organism evidence="6 7">
    <name type="scientific">Candidatus Microbacterium phytovorans</name>
    <dbReference type="NCBI Taxonomy" id="3121374"/>
    <lineage>
        <taxon>Bacteria</taxon>
        <taxon>Bacillati</taxon>
        <taxon>Actinomycetota</taxon>
        <taxon>Actinomycetes</taxon>
        <taxon>Micrococcales</taxon>
        <taxon>Microbacteriaceae</taxon>
        <taxon>Microbacterium</taxon>
    </lineage>
</organism>
<accession>A0AAJ5W0Z6</accession>
<dbReference type="GO" id="GO:0003677">
    <property type="term" value="F:DNA binding"/>
    <property type="evidence" value="ECO:0007669"/>
    <property type="project" value="UniProtKB-KW"/>
</dbReference>
<dbReference type="GO" id="GO:0006950">
    <property type="term" value="P:response to stress"/>
    <property type="evidence" value="ECO:0007669"/>
    <property type="project" value="TreeGrafter"/>
</dbReference>
<evidence type="ECO:0000256" key="1">
    <source>
        <dbReference type="ARBA" id="ARBA00004496"/>
    </source>
</evidence>
<name>A0AAJ5W0Z6_9MICO</name>
<dbReference type="PRINTS" id="PR00598">
    <property type="entry name" value="HTHMARR"/>
</dbReference>
<sequence length="157" mass="16634">MTGDAAPALAIERSLCLSLYAAANATVQLYRDLLAPWGISYPQMLVLAVLAEEPRTTPGRIAEVLMLDASSVAGLLGRLEAAGLVTREIDPADRRRIVVTATDRAQEIAGHHDWLERCIADAIGLDPDAAADLTASLGRLRASMLDFDRDAAVAALG</sequence>
<evidence type="ECO:0000259" key="5">
    <source>
        <dbReference type="PROSITE" id="PS50995"/>
    </source>
</evidence>
<dbReference type="Pfam" id="PF12802">
    <property type="entry name" value="MarR_2"/>
    <property type="match status" value="1"/>
</dbReference>
<dbReference type="PROSITE" id="PS01117">
    <property type="entry name" value="HTH_MARR_1"/>
    <property type="match status" value="1"/>
</dbReference>
<dbReference type="InterPro" id="IPR000835">
    <property type="entry name" value="HTH_MarR-typ"/>
</dbReference>
<evidence type="ECO:0000313" key="6">
    <source>
        <dbReference type="EMBL" id="WEK13004.1"/>
    </source>
</evidence>
<keyword evidence="4" id="KW-0804">Transcription</keyword>
<comment type="subcellular location">
    <subcellularLocation>
        <location evidence="1">Cytoplasm</location>
    </subcellularLocation>
</comment>
<dbReference type="GO" id="GO:0003700">
    <property type="term" value="F:DNA-binding transcription factor activity"/>
    <property type="evidence" value="ECO:0007669"/>
    <property type="project" value="InterPro"/>
</dbReference>
<evidence type="ECO:0000256" key="3">
    <source>
        <dbReference type="ARBA" id="ARBA00023125"/>
    </source>
</evidence>
<gene>
    <name evidence="6" type="ORF">P0Y48_11095</name>
</gene>
<evidence type="ECO:0000313" key="7">
    <source>
        <dbReference type="Proteomes" id="UP001213972"/>
    </source>
</evidence>
<feature type="domain" description="HTH marR-type" evidence="5">
    <location>
        <begin position="12"/>
        <end position="142"/>
    </location>
</feature>
<dbReference type="PROSITE" id="PS50995">
    <property type="entry name" value="HTH_MARR_2"/>
    <property type="match status" value="1"/>
</dbReference>
<dbReference type="InterPro" id="IPR036388">
    <property type="entry name" value="WH-like_DNA-bd_sf"/>
</dbReference>
<keyword evidence="3" id="KW-0238">DNA-binding</keyword>
<dbReference type="AlphaFoldDB" id="A0AAJ5W0Z6"/>
<protein>
    <submittedName>
        <fullName evidence="6">MarR family transcriptional regulator</fullName>
    </submittedName>
</protein>
<dbReference type="Proteomes" id="UP001213972">
    <property type="component" value="Chromosome"/>
</dbReference>
<dbReference type="InterPro" id="IPR023187">
    <property type="entry name" value="Tscrpt_reg_MarR-type_CS"/>
</dbReference>
<dbReference type="EMBL" id="CP119321">
    <property type="protein sequence ID" value="WEK13004.1"/>
    <property type="molecule type" value="Genomic_DNA"/>
</dbReference>
<reference evidence="6" key="1">
    <citation type="submission" date="2023-03" db="EMBL/GenBank/DDBJ databases">
        <title>Andean soil-derived lignocellulolytic bacterial consortium as a source of novel taxa and putative plastic-active enzymes.</title>
        <authorList>
            <person name="Diaz-Garcia L."/>
            <person name="Chuvochina M."/>
            <person name="Feuerriegel G."/>
            <person name="Bunk B."/>
            <person name="Sproer C."/>
            <person name="Streit W.R."/>
            <person name="Rodriguez L.M."/>
            <person name="Overmann J."/>
            <person name="Jimenez D.J."/>
        </authorList>
    </citation>
    <scope>NUCLEOTIDE SEQUENCE</scope>
    <source>
        <strain evidence="6">MAG 4610</strain>
    </source>
</reference>
<evidence type="ECO:0000256" key="2">
    <source>
        <dbReference type="ARBA" id="ARBA00023015"/>
    </source>
</evidence>
<evidence type="ECO:0000256" key="4">
    <source>
        <dbReference type="ARBA" id="ARBA00023163"/>
    </source>
</evidence>
<dbReference type="PANTHER" id="PTHR33164:SF5">
    <property type="entry name" value="ORGANIC HYDROPEROXIDE RESISTANCE TRANSCRIPTIONAL REGULATOR"/>
    <property type="match status" value="1"/>
</dbReference>
<dbReference type="InterPro" id="IPR036390">
    <property type="entry name" value="WH_DNA-bd_sf"/>
</dbReference>
<dbReference type="Gene3D" id="1.10.10.10">
    <property type="entry name" value="Winged helix-like DNA-binding domain superfamily/Winged helix DNA-binding domain"/>
    <property type="match status" value="1"/>
</dbReference>
<keyword evidence="2" id="KW-0805">Transcription regulation</keyword>
<proteinExistence type="predicted"/>